<dbReference type="RefSeq" id="WP_253565922.1">
    <property type="nucleotide sequence ID" value="NZ_JAMZEK010000002.1"/>
</dbReference>
<organism evidence="2 3">
    <name type="scientific">Dyella lutea</name>
    <dbReference type="NCBI Taxonomy" id="2950441"/>
    <lineage>
        <taxon>Bacteria</taxon>
        <taxon>Pseudomonadati</taxon>
        <taxon>Pseudomonadota</taxon>
        <taxon>Gammaproteobacteria</taxon>
        <taxon>Lysobacterales</taxon>
        <taxon>Rhodanobacteraceae</taxon>
        <taxon>Dyella</taxon>
    </lineage>
</organism>
<evidence type="ECO:0000313" key="3">
    <source>
        <dbReference type="Proteomes" id="UP001204615"/>
    </source>
</evidence>
<sequence length="77" mass="8501">MTIDDFIEKFAFAIETEASSLSPETDYKQLPQWDSLNTLALIAMADAEYGITLSGQAINDTRTIADLWTLISSKVKA</sequence>
<proteinExistence type="predicted"/>
<dbReference type="Gene3D" id="1.10.1200.10">
    <property type="entry name" value="ACP-like"/>
    <property type="match status" value="1"/>
</dbReference>
<dbReference type="EMBL" id="JAMZEK010000002">
    <property type="protein sequence ID" value="MCP1374085.1"/>
    <property type="molecule type" value="Genomic_DNA"/>
</dbReference>
<keyword evidence="3" id="KW-1185">Reference proteome</keyword>
<accession>A0ABT1F9N1</accession>
<reference evidence="2 3" key="1">
    <citation type="submission" date="2022-06" db="EMBL/GenBank/DDBJ databases">
        <title>Dyella sp. Sa strain:Sa Genome sequencing.</title>
        <authorList>
            <person name="Park S."/>
        </authorList>
    </citation>
    <scope>NUCLEOTIDE SEQUENCE [LARGE SCALE GENOMIC DNA]</scope>
    <source>
        <strain evidence="2 3">Sa</strain>
    </source>
</reference>
<gene>
    <name evidence="2" type="ORF">NC595_08415</name>
</gene>
<dbReference type="Proteomes" id="UP001204615">
    <property type="component" value="Unassembled WGS sequence"/>
</dbReference>
<protein>
    <submittedName>
        <fullName evidence="2">Phosphopantetheine-binding protein</fullName>
    </submittedName>
</protein>
<feature type="domain" description="Carrier" evidence="1">
    <location>
        <begin position="1"/>
        <end position="75"/>
    </location>
</feature>
<dbReference type="InterPro" id="IPR009081">
    <property type="entry name" value="PP-bd_ACP"/>
</dbReference>
<name>A0ABT1F9N1_9GAMM</name>
<evidence type="ECO:0000259" key="1">
    <source>
        <dbReference type="PROSITE" id="PS50075"/>
    </source>
</evidence>
<dbReference type="InterPro" id="IPR036736">
    <property type="entry name" value="ACP-like_sf"/>
</dbReference>
<dbReference type="SUPFAM" id="SSF47336">
    <property type="entry name" value="ACP-like"/>
    <property type="match status" value="1"/>
</dbReference>
<comment type="caution">
    <text evidence="2">The sequence shown here is derived from an EMBL/GenBank/DDBJ whole genome shotgun (WGS) entry which is preliminary data.</text>
</comment>
<evidence type="ECO:0000313" key="2">
    <source>
        <dbReference type="EMBL" id="MCP1374085.1"/>
    </source>
</evidence>
<dbReference type="PROSITE" id="PS50075">
    <property type="entry name" value="CARRIER"/>
    <property type="match status" value="1"/>
</dbReference>